<dbReference type="eggNOG" id="COG0787">
    <property type="taxonomic scope" value="Bacteria"/>
</dbReference>
<dbReference type="FunFam" id="2.40.37.10:FF:000006">
    <property type="entry name" value="Alanine racemase"/>
    <property type="match status" value="1"/>
</dbReference>
<dbReference type="PROSITE" id="PS00395">
    <property type="entry name" value="ALANINE_RACEMASE"/>
    <property type="match status" value="1"/>
</dbReference>
<dbReference type="Gene3D" id="3.20.20.10">
    <property type="entry name" value="Alanine racemase"/>
    <property type="match status" value="1"/>
</dbReference>
<dbReference type="UniPathway" id="UPA00042">
    <property type="reaction ID" value="UER00497"/>
</dbReference>
<evidence type="ECO:0000256" key="3">
    <source>
        <dbReference type="ARBA" id="ARBA00022898"/>
    </source>
</evidence>
<dbReference type="InterPro" id="IPR020622">
    <property type="entry name" value="Ala_racemase_pyridoxalP-BS"/>
</dbReference>
<feature type="active site" description="Proton acceptor; specific for L-alanine" evidence="5">
    <location>
        <position position="264"/>
    </location>
</feature>
<comment type="similarity">
    <text evidence="5">Belongs to the alanine racemase family.</text>
</comment>
<dbReference type="FunFam" id="3.20.20.10:FF:000002">
    <property type="entry name" value="Alanine racemase"/>
    <property type="match status" value="1"/>
</dbReference>
<evidence type="ECO:0000313" key="9">
    <source>
        <dbReference type="EMBL" id="KRM09750.1"/>
    </source>
</evidence>
<dbReference type="SMART" id="SM01005">
    <property type="entry name" value="Ala_racemase_C"/>
    <property type="match status" value="1"/>
</dbReference>
<dbReference type="GO" id="GO:0030632">
    <property type="term" value="P:D-alanine biosynthetic process"/>
    <property type="evidence" value="ECO:0007669"/>
    <property type="project" value="UniProtKB-UniRule"/>
</dbReference>
<proteinExistence type="inferred from homology"/>
<dbReference type="NCBIfam" id="TIGR00492">
    <property type="entry name" value="alr"/>
    <property type="match status" value="1"/>
</dbReference>
<dbReference type="Pfam" id="PF00842">
    <property type="entry name" value="Ala_racemase_C"/>
    <property type="match status" value="1"/>
</dbReference>
<dbReference type="SUPFAM" id="SSF50621">
    <property type="entry name" value="Alanine racemase C-terminal domain-like"/>
    <property type="match status" value="1"/>
</dbReference>
<comment type="caution">
    <text evidence="9">The sequence shown here is derived from an EMBL/GenBank/DDBJ whole genome shotgun (WGS) entry which is preliminary data.</text>
</comment>
<dbReference type="GO" id="GO:0005829">
    <property type="term" value="C:cytosol"/>
    <property type="evidence" value="ECO:0007669"/>
    <property type="project" value="TreeGrafter"/>
</dbReference>
<dbReference type="GO" id="GO:0030170">
    <property type="term" value="F:pyridoxal phosphate binding"/>
    <property type="evidence" value="ECO:0007669"/>
    <property type="project" value="UniProtKB-UniRule"/>
</dbReference>
<comment type="function">
    <text evidence="5">Catalyzes the interconversion of L-alanine and D-alanine. May also act on other amino acids.</text>
</comment>
<dbReference type="InterPro" id="IPR009006">
    <property type="entry name" value="Ala_racemase/Decarboxylase_C"/>
</dbReference>
<evidence type="ECO:0000256" key="6">
    <source>
        <dbReference type="PIRSR" id="PIRSR600821-50"/>
    </source>
</evidence>
<dbReference type="HAMAP" id="MF_01201">
    <property type="entry name" value="Ala_racemase"/>
    <property type="match status" value="1"/>
</dbReference>
<dbReference type="Pfam" id="PF01168">
    <property type="entry name" value="Ala_racemase_N"/>
    <property type="match status" value="1"/>
</dbReference>
<sequence length="369" mass="40452">MVVGTNRPTKLIIDRQAIKNNIVNQQAKLNDGTEIFAVVKANAYGHGLVGTAYTALSAGATGLCVAILDEGLELRRAGITEPILVLGITEPEQAALAIENDISLTVGSLEWFKRYREIQSNGDVLKVHIALDTGMGRIGFRDTDELSKALNVVQGEDFNFEGIFTHFATADEQNHDYFIHQYDQWKKLISVVNPLPKYVHVSNSATGLWHTNIAGNMVRMGISLYGLNPSGKVLTPTMNLQPALSLVSHLDFVKQLHKGESVSYGATYQAAKNEWIGTIPLGYADGYPRAMQGFHVIIDGGFCEIVGRVCMDQLMIRLPRKLNIGTKVTLIGNDGDKSISATDIADYVGTINYEILTGLSDRIVRKYIN</sequence>
<comment type="cofactor">
    <cofactor evidence="2 5 6">
        <name>pyridoxal 5'-phosphate</name>
        <dbReference type="ChEBI" id="CHEBI:597326"/>
    </cofactor>
</comment>
<dbReference type="PATRIC" id="fig|1423807.3.peg.1618"/>
<dbReference type="OrthoDB" id="9813814at2"/>
<dbReference type="PANTHER" id="PTHR30511">
    <property type="entry name" value="ALANINE RACEMASE"/>
    <property type="match status" value="1"/>
</dbReference>
<dbReference type="Proteomes" id="UP000051820">
    <property type="component" value="Unassembled WGS sequence"/>
</dbReference>
<feature type="modified residue" description="N6-(pyridoxal phosphate)lysine" evidence="5 6">
    <location>
        <position position="40"/>
    </location>
</feature>
<feature type="binding site" evidence="5 7">
    <location>
        <position position="311"/>
    </location>
    <ligand>
        <name>substrate</name>
    </ligand>
</feature>
<evidence type="ECO:0000313" key="10">
    <source>
        <dbReference type="Proteomes" id="UP000051820"/>
    </source>
</evidence>
<gene>
    <name evidence="9" type="ORF">FD16_GL001579</name>
</gene>
<evidence type="ECO:0000256" key="4">
    <source>
        <dbReference type="ARBA" id="ARBA00023235"/>
    </source>
</evidence>
<dbReference type="SUPFAM" id="SSF51419">
    <property type="entry name" value="PLP-binding barrel"/>
    <property type="match status" value="1"/>
</dbReference>
<comment type="pathway">
    <text evidence="5">Amino-acid biosynthesis; D-alanine biosynthesis; D-alanine from L-alanine: step 1/1.</text>
</comment>
<dbReference type="Gene3D" id="2.40.37.10">
    <property type="entry name" value="Lyase, Ornithine Decarboxylase, Chain A, domain 1"/>
    <property type="match status" value="1"/>
</dbReference>
<comment type="catalytic activity">
    <reaction evidence="1 5">
        <text>L-alanine = D-alanine</text>
        <dbReference type="Rhea" id="RHEA:20249"/>
        <dbReference type="ChEBI" id="CHEBI:57416"/>
        <dbReference type="ChEBI" id="CHEBI:57972"/>
        <dbReference type="EC" id="5.1.1.1"/>
    </reaction>
</comment>
<feature type="domain" description="Alanine racemase C-terminal" evidence="8">
    <location>
        <begin position="243"/>
        <end position="368"/>
    </location>
</feature>
<accession>A0A0R1W384</accession>
<dbReference type="InterPro" id="IPR001608">
    <property type="entry name" value="Ala_racemase_N"/>
</dbReference>
<dbReference type="GO" id="GO:0008784">
    <property type="term" value="F:alanine racemase activity"/>
    <property type="evidence" value="ECO:0007669"/>
    <property type="project" value="UniProtKB-UniRule"/>
</dbReference>
<organism evidence="9 10">
    <name type="scientific">Paucilactobacillus suebicus DSM 5007 = KCTC 3549</name>
    <dbReference type="NCBI Taxonomy" id="1423807"/>
    <lineage>
        <taxon>Bacteria</taxon>
        <taxon>Bacillati</taxon>
        <taxon>Bacillota</taxon>
        <taxon>Bacilli</taxon>
        <taxon>Lactobacillales</taxon>
        <taxon>Lactobacillaceae</taxon>
        <taxon>Paucilactobacillus</taxon>
    </lineage>
</organism>
<dbReference type="PRINTS" id="PR00992">
    <property type="entry name" value="ALARACEMASE"/>
</dbReference>
<dbReference type="EMBL" id="AZGF01000036">
    <property type="protein sequence ID" value="KRM09750.1"/>
    <property type="molecule type" value="Genomic_DNA"/>
</dbReference>
<keyword evidence="10" id="KW-1185">Reference proteome</keyword>
<dbReference type="CDD" id="cd00430">
    <property type="entry name" value="PLPDE_III_AR"/>
    <property type="match status" value="1"/>
</dbReference>
<name>A0A0R1W384_9LACO</name>
<evidence type="ECO:0000256" key="2">
    <source>
        <dbReference type="ARBA" id="ARBA00001933"/>
    </source>
</evidence>
<dbReference type="STRING" id="1423807.FD16_GL001579"/>
<feature type="binding site" evidence="5 7">
    <location>
        <position position="137"/>
    </location>
    <ligand>
        <name>substrate</name>
    </ligand>
</feature>
<dbReference type="EC" id="5.1.1.1" evidence="5"/>
<evidence type="ECO:0000259" key="8">
    <source>
        <dbReference type="SMART" id="SM01005"/>
    </source>
</evidence>
<dbReference type="InterPro" id="IPR000821">
    <property type="entry name" value="Ala_racemase"/>
</dbReference>
<dbReference type="InterPro" id="IPR011079">
    <property type="entry name" value="Ala_racemase_C"/>
</dbReference>
<dbReference type="GO" id="GO:0009252">
    <property type="term" value="P:peptidoglycan biosynthetic process"/>
    <property type="evidence" value="ECO:0007669"/>
    <property type="project" value="TreeGrafter"/>
</dbReference>
<evidence type="ECO:0000256" key="7">
    <source>
        <dbReference type="PIRSR" id="PIRSR600821-52"/>
    </source>
</evidence>
<feature type="active site" description="Proton acceptor; specific for D-alanine" evidence="5">
    <location>
        <position position="40"/>
    </location>
</feature>
<dbReference type="InterPro" id="IPR029066">
    <property type="entry name" value="PLP-binding_barrel"/>
</dbReference>
<dbReference type="AlphaFoldDB" id="A0A0R1W384"/>
<reference evidence="9 10" key="1">
    <citation type="journal article" date="2015" name="Genome Announc.">
        <title>Expanding the biotechnology potential of lactobacilli through comparative genomics of 213 strains and associated genera.</title>
        <authorList>
            <person name="Sun Z."/>
            <person name="Harris H.M."/>
            <person name="McCann A."/>
            <person name="Guo C."/>
            <person name="Argimon S."/>
            <person name="Zhang W."/>
            <person name="Yang X."/>
            <person name="Jeffery I.B."/>
            <person name="Cooney J.C."/>
            <person name="Kagawa T.F."/>
            <person name="Liu W."/>
            <person name="Song Y."/>
            <person name="Salvetti E."/>
            <person name="Wrobel A."/>
            <person name="Rasinkangas P."/>
            <person name="Parkhill J."/>
            <person name="Rea M.C."/>
            <person name="O'Sullivan O."/>
            <person name="Ritari J."/>
            <person name="Douillard F.P."/>
            <person name="Paul Ross R."/>
            <person name="Yang R."/>
            <person name="Briner A.E."/>
            <person name="Felis G.E."/>
            <person name="de Vos W.M."/>
            <person name="Barrangou R."/>
            <person name="Klaenhammer T.R."/>
            <person name="Caufield P.W."/>
            <person name="Cui Y."/>
            <person name="Zhang H."/>
            <person name="O'Toole P.W."/>
        </authorList>
    </citation>
    <scope>NUCLEOTIDE SEQUENCE [LARGE SCALE GENOMIC DNA]</scope>
    <source>
        <strain evidence="9 10">DSM 5007</strain>
    </source>
</reference>
<keyword evidence="4 5" id="KW-0413">Isomerase</keyword>
<keyword evidence="3 5" id="KW-0663">Pyridoxal phosphate</keyword>
<evidence type="ECO:0000256" key="5">
    <source>
        <dbReference type="HAMAP-Rule" id="MF_01201"/>
    </source>
</evidence>
<dbReference type="PANTHER" id="PTHR30511:SF0">
    <property type="entry name" value="ALANINE RACEMASE, CATABOLIC-RELATED"/>
    <property type="match status" value="1"/>
</dbReference>
<protein>
    <recommendedName>
        <fullName evidence="5">Alanine racemase</fullName>
        <ecNumber evidence="5">5.1.1.1</ecNumber>
    </recommendedName>
</protein>
<dbReference type="RefSeq" id="WP_010623181.1">
    <property type="nucleotide sequence ID" value="NZ_AZGF01000036.1"/>
</dbReference>
<evidence type="ECO:0000256" key="1">
    <source>
        <dbReference type="ARBA" id="ARBA00000316"/>
    </source>
</evidence>